<dbReference type="EMBL" id="CP040896">
    <property type="protein sequence ID" value="QDA61679.1"/>
    <property type="molecule type" value="Genomic_DNA"/>
</dbReference>
<feature type="transmembrane region" description="Helical" evidence="1">
    <location>
        <begin position="228"/>
        <end position="250"/>
    </location>
</feature>
<evidence type="ECO:0000256" key="1">
    <source>
        <dbReference type="SAM" id="Phobius"/>
    </source>
</evidence>
<gene>
    <name evidence="3" type="ORF">FHG12_16950</name>
</gene>
<evidence type="ECO:0000313" key="4">
    <source>
        <dbReference type="Proteomes" id="UP000305398"/>
    </source>
</evidence>
<feature type="transmembrane region" description="Helical" evidence="1">
    <location>
        <begin position="262"/>
        <end position="281"/>
    </location>
</feature>
<organism evidence="3 4">
    <name type="scientific">Hymenobacter jejuensis</name>
    <dbReference type="NCBI Taxonomy" id="2502781"/>
    <lineage>
        <taxon>Bacteria</taxon>
        <taxon>Pseudomonadati</taxon>
        <taxon>Bacteroidota</taxon>
        <taxon>Cytophagia</taxon>
        <taxon>Cytophagales</taxon>
        <taxon>Hymenobacteraceae</taxon>
        <taxon>Hymenobacter</taxon>
    </lineage>
</organism>
<dbReference type="Proteomes" id="UP000305398">
    <property type="component" value="Chromosome"/>
</dbReference>
<feature type="transmembrane region" description="Helical" evidence="1">
    <location>
        <begin position="365"/>
        <end position="386"/>
    </location>
</feature>
<keyword evidence="1" id="KW-0472">Membrane</keyword>
<protein>
    <submittedName>
        <fullName evidence="3">Acyltransferase</fullName>
    </submittedName>
</protein>
<dbReference type="AlphaFoldDB" id="A0A5B8A3I3"/>
<dbReference type="GO" id="GO:0016747">
    <property type="term" value="F:acyltransferase activity, transferring groups other than amino-acyl groups"/>
    <property type="evidence" value="ECO:0007669"/>
    <property type="project" value="InterPro"/>
</dbReference>
<evidence type="ECO:0000313" key="3">
    <source>
        <dbReference type="EMBL" id="QDA61679.1"/>
    </source>
</evidence>
<keyword evidence="1" id="KW-0812">Transmembrane</keyword>
<evidence type="ECO:0000259" key="2">
    <source>
        <dbReference type="Pfam" id="PF01757"/>
    </source>
</evidence>
<keyword evidence="3" id="KW-0012">Acyltransferase</keyword>
<dbReference type="OrthoDB" id="9796461at2"/>
<dbReference type="RefSeq" id="WP_139516853.1">
    <property type="nucleotide sequence ID" value="NZ_CP040896.1"/>
</dbReference>
<name>A0A5B8A3I3_9BACT</name>
<feature type="transmembrane region" description="Helical" evidence="1">
    <location>
        <begin position="334"/>
        <end position="353"/>
    </location>
</feature>
<proteinExistence type="predicted"/>
<accession>A0A5B8A3I3</accession>
<reference evidence="3 4" key="1">
    <citation type="submission" date="2019-06" db="EMBL/GenBank/DDBJ databases">
        <authorList>
            <person name="Srinivasan S."/>
        </authorList>
    </citation>
    <scope>NUCLEOTIDE SEQUENCE [LARGE SCALE GENOMIC DNA]</scope>
    <source>
        <strain evidence="3 4">17J68-5</strain>
    </source>
</reference>
<dbReference type="PANTHER" id="PTHR23028">
    <property type="entry name" value="ACETYLTRANSFERASE"/>
    <property type="match status" value="1"/>
</dbReference>
<dbReference type="InterPro" id="IPR050879">
    <property type="entry name" value="Acyltransferase_3"/>
</dbReference>
<feature type="transmembrane region" description="Helical" evidence="1">
    <location>
        <begin position="76"/>
        <end position="94"/>
    </location>
</feature>
<feature type="transmembrane region" description="Helical" evidence="1">
    <location>
        <begin position="206"/>
        <end position="222"/>
    </location>
</feature>
<keyword evidence="4" id="KW-1185">Reference proteome</keyword>
<feature type="domain" description="Acyltransferase 3" evidence="2">
    <location>
        <begin position="31"/>
        <end position="383"/>
    </location>
</feature>
<dbReference type="GO" id="GO:0016020">
    <property type="term" value="C:membrane"/>
    <property type="evidence" value="ECO:0007669"/>
    <property type="project" value="TreeGrafter"/>
</dbReference>
<feature type="transmembrane region" description="Helical" evidence="1">
    <location>
        <begin position="293"/>
        <end position="313"/>
    </location>
</feature>
<dbReference type="Pfam" id="PF01757">
    <property type="entry name" value="Acyl_transf_3"/>
    <property type="match status" value="1"/>
</dbReference>
<feature type="transmembrane region" description="Helical" evidence="1">
    <location>
        <begin position="114"/>
        <end position="134"/>
    </location>
</feature>
<keyword evidence="3" id="KW-0808">Transferase</keyword>
<dbReference type="KEGG" id="hyj:FHG12_16950"/>
<sequence>MAEHSLLLTSIDASSSAGLVKPPKAQKVYFDNLDLLRVVAFGMVFLAHSELGKTLGHFSSNSFYIRVVNLLSDGGSGVSFFFVLSGYLITYLLLQEREATGRIHLSNFYVRRTLRIWPLYFAVLLFGFFVYPAFKSVIGITTDIAHRAPFYFTFLSNFDSIYLAHNHLQPLSVAMIGITWSVAIEEQFYLVWPLLFLVVPKRYYQAIFYGVILCSLVFRYLHRTDGDTLYFHTLSVMSDLAMGGLFAYHCRFNPRFVGFFQNLPKLVIGLAYLLGFALLLYRDDLYPGTSAAVVARLVSTLFFAFIITEQNFAGHSPLKLSRLTTLSRLGKYTYGLYLLHPIAIQVTILLFRGAHLSRESVEGGFSYAGIALAISLIMSYVSYRYFEAYFLRLKHKFS</sequence>
<dbReference type="InterPro" id="IPR002656">
    <property type="entry name" value="Acyl_transf_3_dom"/>
</dbReference>
<dbReference type="PANTHER" id="PTHR23028:SF53">
    <property type="entry name" value="ACYL_TRANSF_3 DOMAIN-CONTAINING PROTEIN"/>
    <property type="match status" value="1"/>
</dbReference>
<dbReference type="GO" id="GO:0000271">
    <property type="term" value="P:polysaccharide biosynthetic process"/>
    <property type="evidence" value="ECO:0007669"/>
    <property type="project" value="TreeGrafter"/>
</dbReference>
<keyword evidence="1" id="KW-1133">Transmembrane helix</keyword>